<organism evidence="5 6">
    <name type="scientific">Candidatus Lloydbacteria bacterium RIFCSPHIGHO2_02_FULL_54_17</name>
    <dbReference type="NCBI Taxonomy" id="1798664"/>
    <lineage>
        <taxon>Bacteria</taxon>
        <taxon>Candidatus Lloydiibacteriota</taxon>
    </lineage>
</organism>
<dbReference type="EMBL" id="MHLO01000045">
    <property type="protein sequence ID" value="OGZ10834.1"/>
    <property type="molecule type" value="Genomic_DNA"/>
</dbReference>
<gene>
    <name evidence="5" type="ORF">A3C93_05050</name>
</gene>
<keyword evidence="1" id="KW-0813">Transport</keyword>
<dbReference type="STRING" id="1798664.A3C93_05050"/>
<dbReference type="InterPro" id="IPR051782">
    <property type="entry name" value="ABC_Transporter_VariousFunc"/>
</dbReference>
<dbReference type="InterPro" id="IPR003439">
    <property type="entry name" value="ABC_transporter-like_ATP-bd"/>
</dbReference>
<evidence type="ECO:0000259" key="4">
    <source>
        <dbReference type="PROSITE" id="PS50893"/>
    </source>
</evidence>
<evidence type="ECO:0000313" key="6">
    <source>
        <dbReference type="Proteomes" id="UP000178636"/>
    </source>
</evidence>
<evidence type="ECO:0000313" key="5">
    <source>
        <dbReference type="EMBL" id="OGZ10834.1"/>
    </source>
</evidence>
<accession>A0A1G2DB33</accession>
<dbReference type="PANTHER" id="PTHR42939">
    <property type="entry name" value="ABC TRANSPORTER ATP-BINDING PROTEIN ALBC-RELATED"/>
    <property type="match status" value="1"/>
</dbReference>
<dbReference type="GO" id="GO:0005524">
    <property type="term" value="F:ATP binding"/>
    <property type="evidence" value="ECO:0007669"/>
    <property type="project" value="UniProtKB-KW"/>
</dbReference>
<dbReference type="Gene3D" id="3.40.50.300">
    <property type="entry name" value="P-loop containing nucleotide triphosphate hydrolases"/>
    <property type="match status" value="1"/>
</dbReference>
<dbReference type="InterPro" id="IPR003593">
    <property type="entry name" value="AAA+_ATPase"/>
</dbReference>
<name>A0A1G2DB33_9BACT</name>
<dbReference type="AlphaFoldDB" id="A0A1G2DB33"/>
<dbReference type="PANTHER" id="PTHR42939:SF1">
    <property type="entry name" value="ABC TRANSPORTER ATP-BINDING PROTEIN ALBC-RELATED"/>
    <property type="match status" value="1"/>
</dbReference>
<evidence type="ECO:0000256" key="3">
    <source>
        <dbReference type="ARBA" id="ARBA00022840"/>
    </source>
</evidence>
<sequence>MLNIRNLTKKFGNKVAVDGVSFAIKPKEIYALIGPNSSGKTTIVKSIAGILRPNGGVIEVGGDNVVEKPMATKARIGYIPDEPTVWSGMTGEEFLHFSGALYGLDPTLRTGRIAELLPVFALAGLEKEYFESYSRGNKQKFSILAALLHEPKLLLIDEPIVGLDPESAEMARKQFTEFAAKGGAVLLVTHTLPVAEAIATSIGLLKNGKLLSTGTLSELRTKAGCGRDATLEEVYATLTPNLKYKVEP</sequence>
<dbReference type="SUPFAM" id="SSF52540">
    <property type="entry name" value="P-loop containing nucleoside triphosphate hydrolases"/>
    <property type="match status" value="1"/>
</dbReference>
<dbReference type="CDD" id="cd03230">
    <property type="entry name" value="ABC_DR_subfamily_A"/>
    <property type="match status" value="1"/>
</dbReference>
<reference evidence="5 6" key="1">
    <citation type="journal article" date="2016" name="Nat. Commun.">
        <title>Thousands of microbial genomes shed light on interconnected biogeochemical processes in an aquifer system.</title>
        <authorList>
            <person name="Anantharaman K."/>
            <person name="Brown C.T."/>
            <person name="Hug L.A."/>
            <person name="Sharon I."/>
            <person name="Castelle C.J."/>
            <person name="Probst A.J."/>
            <person name="Thomas B.C."/>
            <person name="Singh A."/>
            <person name="Wilkins M.J."/>
            <person name="Karaoz U."/>
            <person name="Brodie E.L."/>
            <person name="Williams K.H."/>
            <person name="Hubbard S.S."/>
            <person name="Banfield J.F."/>
        </authorList>
    </citation>
    <scope>NUCLEOTIDE SEQUENCE [LARGE SCALE GENOMIC DNA]</scope>
</reference>
<evidence type="ECO:0000256" key="2">
    <source>
        <dbReference type="ARBA" id="ARBA00022741"/>
    </source>
</evidence>
<dbReference type="GO" id="GO:0016887">
    <property type="term" value="F:ATP hydrolysis activity"/>
    <property type="evidence" value="ECO:0007669"/>
    <property type="project" value="InterPro"/>
</dbReference>
<dbReference type="Proteomes" id="UP000178636">
    <property type="component" value="Unassembled WGS sequence"/>
</dbReference>
<dbReference type="InterPro" id="IPR027417">
    <property type="entry name" value="P-loop_NTPase"/>
</dbReference>
<proteinExistence type="predicted"/>
<dbReference type="SMART" id="SM00382">
    <property type="entry name" value="AAA"/>
    <property type="match status" value="1"/>
</dbReference>
<feature type="domain" description="ABC transporter" evidence="4">
    <location>
        <begin position="2"/>
        <end position="232"/>
    </location>
</feature>
<keyword evidence="2" id="KW-0547">Nucleotide-binding</keyword>
<comment type="caution">
    <text evidence="5">The sequence shown here is derived from an EMBL/GenBank/DDBJ whole genome shotgun (WGS) entry which is preliminary data.</text>
</comment>
<protein>
    <recommendedName>
        <fullName evidence="4">ABC transporter domain-containing protein</fullName>
    </recommendedName>
</protein>
<dbReference type="Pfam" id="PF00005">
    <property type="entry name" value="ABC_tran"/>
    <property type="match status" value="1"/>
</dbReference>
<dbReference type="PROSITE" id="PS50893">
    <property type="entry name" value="ABC_TRANSPORTER_2"/>
    <property type="match status" value="1"/>
</dbReference>
<keyword evidence="3" id="KW-0067">ATP-binding</keyword>
<evidence type="ECO:0000256" key="1">
    <source>
        <dbReference type="ARBA" id="ARBA00022448"/>
    </source>
</evidence>